<evidence type="ECO:0000256" key="5">
    <source>
        <dbReference type="SAM" id="MobiDB-lite"/>
    </source>
</evidence>
<dbReference type="EMBL" id="JANIDW010000001">
    <property type="protein sequence ID" value="MCX5614071.1"/>
    <property type="molecule type" value="Genomic_DNA"/>
</dbReference>
<feature type="compositionally biased region" description="Polar residues" evidence="5">
    <location>
        <begin position="399"/>
        <end position="416"/>
    </location>
</feature>
<accession>A0ABT3W5D9</accession>
<dbReference type="Gene3D" id="1.10.443.10">
    <property type="entry name" value="Intergrase catalytic core"/>
    <property type="match status" value="1"/>
</dbReference>
<evidence type="ECO:0000256" key="4">
    <source>
        <dbReference type="ARBA" id="ARBA00023172"/>
    </source>
</evidence>
<dbReference type="SUPFAM" id="SSF56349">
    <property type="entry name" value="DNA breaking-rejoining enzymes"/>
    <property type="match status" value="1"/>
</dbReference>
<dbReference type="InterPro" id="IPR013762">
    <property type="entry name" value="Integrase-like_cat_sf"/>
</dbReference>
<dbReference type="PANTHER" id="PTHR30349">
    <property type="entry name" value="PHAGE INTEGRASE-RELATED"/>
    <property type="match status" value="1"/>
</dbReference>
<evidence type="ECO:0000313" key="8">
    <source>
        <dbReference type="Proteomes" id="UP001165648"/>
    </source>
</evidence>
<evidence type="ECO:0000313" key="7">
    <source>
        <dbReference type="EMBL" id="MCX5614071.1"/>
    </source>
</evidence>
<proteinExistence type="inferred from homology"/>
<keyword evidence="2" id="KW-0229">DNA integration</keyword>
<evidence type="ECO:0000256" key="1">
    <source>
        <dbReference type="ARBA" id="ARBA00008857"/>
    </source>
</evidence>
<dbReference type="PROSITE" id="PS51898">
    <property type="entry name" value="TYR_RECOMBINASE"/>
    <property type="match status" value="1"/>
</dbReference>
<sequence>MPGPANKYEGTVFPAGMRQRGKTAIQARFSFQGKRHERTFSSGRTLQDNLKTAMRWQAAQKEELKLRSSRDHGSVKFCGMTLESGLRLLDLHYRAEKKTSYQGYIAFLLQNPEQFPLLRIPLEDLQRSDITKFRKDMQAPYTVPAGQAFLRGRARVKGKRPLREKTRSRATVNKYINLLSVVIDHLNEEHDADFEDVVKTVRKLKGADRKRKHRVMDDEFAAILSHIPAQDASDIVEFFTFSLNQGTRRQETFNLTWGDVDPANYRLTLPHHKTEAHDDEEGGQIRTLTRAACEQIQRLRQHYKAVHGRAPDPEARIFTRYQTEATYSKIFARAAREAGLQDIRLHDLRHEATTRIARDCRYNSTLTKSYTGHKDERSLARYSHASPRDIHDTVQQLQVQNGRDGQAAQQGSSPPSDTAVLEADQKEQTALANLIERIRNDKKSKSLLVNFFTSLSDSL</sequence>
<protein>
    <submittedName>
        <fullName evidence="7">Tyrosine-type recombinase/integrase</fullName>
    </submittedName>
</protein>
<organism evidence="7 8">
    <name type="scientific">Bombella saccharophila</name>
    <dbReference type="NCBI Taxonomy" id="2967338"/>
    <lineage>
        <taxon>Bacteria</taxon>
        <taxon>Pseudomonadati</taxon>
        <taxon>Pseudomonadota</taxon>
        <taxon>Alphaproteobacteria</taxon>
        <taxon>Acetobacterales</taxon>
        <taxon>Acetobacteraceae</taxon>
        <taxon>Bombella</taxon>
    </lineage>
</organism>
<dbReference type="PANTHER" id="PTHR30349:SF41">
    <property type="entry name" value="INTEGRASE_RECOMBINASE PROTEIN MJ0367-RELATED"/>
    <property type="match status" value="1"/>
</dbReference>
<name>A0ABT3W5D9_9PROT</name>
<dbReference type="InterPro" id="IPR011010">
    <property type="entry name" value="DNA_brk_join_enz"/>
</dbReference>
<dbReference type="RefSeq" id="WP_266106321.1">
    <property type="nucleotide sequence ID" value="NZ_JANIDW010000001.1"/>
</dbReference>
<keyword evidence="8" id="KW-1185">Reference proteome</keyword>
<reference evidence="7 8" key="1">
    <citation type="submission" date="2022-07" db="EMBL/GenBank/DDBJ databases">
        <title>Bombella genomes.</title>
        <authorList>
            <person name="Harer L."/>
            <person name="Styblova S."/>
            <person name="Ehrmann M."/>
        </authorList>
    </citation>
    <scope>NUCLEOTIDE SEQUENCE [LARGE SCALE GENOMIC DNA]</scope>
    <source>
        <strain evidence="7 8">TMW 2.2558</strain>
    </source>
</reference>
<keyword evidence="4" id="KW-0233">DNA recombination</keyword>
<evidence type="ECO:0000256" key="2">
    <source>
        <dbReference type="ARBA" id="ARBA00022908"/>
    </source>
</evidence>
<dbReference type="Proteomes" id="UP001165648">
    <property type="component" value="Unassembled WGS sequence"/>
</dbReference>
<dbReference type="InterPro" id="IPR050090">
    <property type="entry name" value="Tyrosine_recombinase_XerCD"/>
</dbReference>
<dbReference type="Pfam" id="PF00589">
    <property type="entry name" value="Phage_integrase"/>
    <property type="match status" value="1"/>
</dbReference>
<feature type="domain" description="Tyr recombinase" evidence="6">
    <location>
        <begin position="210"/>
        <end position="395"/>
    </location>
</feature>
<keyword evidence="3" id="KW-0238">DNA-binding</keyword>
<evidence type="ECO:0000259" key="6">
    <source>
        <dbReference type="PROSITE" id="PS51898"/>
    </source>
</evidence>
<gene>
    <name evidence="7" type="ORF">NQF64_02245</name>
</gene>
<comment type="caution">
    <text evidence="7">The sequence shown here is derived from an EMBL/GenBank/DDBJ whole genome shotgun (WGS) entry which is preliminary data.</text>
</comment>
<dbReference type="InterPro" id="IPR002104">
    <property type="entry name" value="Integrase_catalytic"/>
</dbReference>
<evidence type="ECO:0000256" key="3">
    <source>
        <dbReference type="ARBA" id="ARBA00023125"/>
    </source>
</evidence>
<feature type="region of interest" description="Disordered" evidence="5">
    <location>
        <begin position="399"/>
        <end position="419"/>
    </location>
</feature>
<comment type="similarity">
    <text evidence="1">Belongs to the 'phage' integrase family.</text>
</comment>